<feature type="compositionally biased region" description="Acidic residues" evidence="1">
    <location>
        <begin position="56"/>
        <end position="77"/>
    </location>
</feature>
<organism evidence="2 3">
    <name type="scientific">Paraphaeosphaeria minitans</name>
    <dbReference type="NCBI Taxonomy" id="565426"/>
    <lineage>
        <taxon>Eukaryota</taxon>
        <taxon>Fungi</taxon>
        <taxon>Dikarya</taxon>
        <taxon>Ascomycota</taxon>
        <taxon>Pezizomycotina</taxon>
        <taxon>Dothideomycetes</taxon>
        <taxon>Pleosporomycetidae</taxon>
        <taxon>Pleosporales</taxon>
        <taxon>Massarineae</taxon>
        <taxon>Didymosphaeriaceae</taxon>
        <taxon>Paraphaeosphaeria</taxon>
    </lineage>
</organism>
<gene>
    <name evidence="2" type="ORF">PMIN01_01127</name>
</gene>
<evidence type="ECO:0000313" key="3">
    <source>
        <dbReference type="Proteomes" id="UP000756921"/>
    </source>
</evidence>
<sequence length="257" mass="29914">MASQPARLPDRSEAEFRKTLEERKVVCFCCAPFSEEHEPMSMECCRQCRELLFQEEDNKDEEEDQEEDEEEDEEEAESYTKSEANAIFWDTNGARLWNEIYHTPDLFTYMWTEVQADSETICNSSDRTSQWEQILRIAWRVVANVNGVSYNRPWVLQSLLVLDDALGPGNLLSDEQIEAYMAAGPLLDYAYLMLRCAEKMTSHERAQLDADLFRKIIGNSGGIWSLWFDRLEIRDGFPWDHIFGNAVYLCDDAHVLH</sequence>
<accession>A0A9P6GU52</accession>
<dbReference type="OrthoDB" id="10536923at2759"/>
<feature type="region of interest" description="Disordered" evidence="1">
    <location>
        <begin position="56"/>
        <end position="82"/>
    </location>
</feature>
<evidence type="ECO:0000256" key="1">
    <source>
        <dbReference type="SAM" id="MobiDB-lite"/>
    </source>
</evidence>
<dbReference type="Proteomes" id="UP000756921">
    <property type="component" value="Unassembled WGS sequence"/>
</dbReference>
<protein>
    <submittedName>
        <fullName evidence="2">Uncharacterized protein</fullName>
    </submittedName>
</protein>
<proteinExistence type="predicted"/>
<comment type="caution">
    <text evidence="2">The sequence shown here is derived from an EMBL/GenBank/DDBJ whole genome shotgun (WGS) entry which is preliminary data.</text>
</comment>
<keyword evidence="3" id="KW-1185">Reference proteome</keyword>
<dbReference type="AlphaFoldDB" id="A0A9P6GU52"/>
<reference evidence="2" key="1">
    <citation type="journal article" date="2020" name="Mol. Plant Microbe Interact.">
        <title>Genome Sequence of the Biocontrol Agent Coniothyrium minitans strain Conio (IMI 134523).</title>
        <authorList>
            <person name="Patel D."/>
            <person name="Shittu T.A."/>
            <person name="Baroncelli R."/>
            <person name="Muthumeenakshi S."/>
            <person name="Osborne T.H."/>
            <person name="Janganan T.K."/>
            <person name="Sreenivasaprasad S."/>
        </authorList>
    </citation>
    <scope>NUCLEOTIDE SEQUENCE</scope>
    <source>
        <strain evidence="2">Conio</strain>
    </source>
</reference>
<evidence type="ECO:0000313" key="2">
    <source>
        <dbReference type="EMBL" id="KAF9741588.1"/>
    </source>
</evidence>
<dbReference type="EMBL" id="WJXW01000001">
    <property type="protein sequence ID" value="KAF9741588.1"/>
    <property type="molecule type" value="Genomic_DNA"/>
</dbReference>
<name>A0A9P6GU52_9PLEO</name>